<dbReference type="HOGENOM" id="CLU_1684943_0_0_6"/>
<dbReference type="KEGG" id="oai:OLEAN_C15540"/>
<name>R4YM31_OLEAN</name>
<sequence>MSKRVQLRKFDKSELILNKEETVVILKFIFKKQHSNIDSLNITDSVREFAQGLLLEAVDASYAFGFIDALFRAVTNPRTGVKKVLTKFGKKSSKHWFKHTSSQDLMSIKIYDRVRQQLEWSFGRVLILHVNGIAKLDENYFGVLAFNDSDRAIIWG</sequence>
<evidence type="ECO:0000313" key="2">
    <source>
        <dbReference type="Proteomes" id="UP000032749"/>
    </source>
</evidence>
<organism evidence="1 2">
    <name type="scientific">Oleispira antarctica RB-8</name>
    <dbReference type="NCBI Taxonomy" id="698738"/>
    <lineage>
        <taxon>Bacteria</taxon>
        <taxon>Pseudomonadati</taxon>
        <taxon>Pseudomonadota</taxon>
        <taxon>Gammaproteobacteria</taxon>
        <taxon>Oceanospirillales</taxon>
        <taxon>Oceanospirillaceae</taxon>
        <taxon>Oleispira</taxon>
    </lineage>
</organism>
<proteinExistence type="predicted"/>
<dbReference type="EMBL" id="FO203512">
    <property type="protein sequence ID" value="CCK75730.1"/>
    <property type="molecule type" value="Genomic_DNA"/>
</dbReference>
<dbReference type="Proteomes" id="UP000032749">
    <property type="component" value="Chromosome"/>
</dbReference>
<gene>
    <name evidence="1" type="ORF">OLEAN_C15540</name>
</gene>
<accession>R4YM31</accession>
<evidence type="ECO:0000313" key="1">
    <source>
        <dbReference type="EMBL" id="CCK75730.1"/>
    </source>
</evidence>
<protein>
    <submittedName>
        <fullName evidence="1">Uncharacterized protein</fullName>
    </submittedName>
</protein>
<dbReference type="OrthoDB" id="6198844at2"/>
<dbReference type="AlphaFoldDB" id="R4YM31"/>
<keyword evidence="2" id="KW-1185">Reference proteome</keyword>
<reference evidence="1 2" key="1">
    <citation type="journal article" date="2013" name="Nat. Commun.">
        <title>Genome sequence and functional genomic analysis of the oil-degrading bacterium Oleispira antarctica.</title>
        <authorList>
            <person name="Kube M."/>
            <person name="Chernikova T.N."/>
            <person name="Al-Ramahi Y."/>
            <person name="Beloqui A."/>
            <person name="Lopez-Cortez N."/>
            <person name="Guazzaroni M.E."/>
            <person name="Heipieper H.J."/>
            <person name="Klages S."/>
            <person name="Kotsyurbenko O.R."/>
            <person name="Langer I."/>
            <person name="Nechitaylo T.Y."/>
            <person name="Lunsdorf H."/>
            <person name="Fernandez M."/>
            <person name="Juarez S."/>
            <person name="Ciordia S."/>
            <person name="Singer A."/>
            <person name="Kagan O."/>
            <person name="Egorova O."/>
            <person name="Petit P.A."/>
            <person name="Stogios P."/>
            <person name="Kim Y."/>
            <person name="Tchigvintsev A."/>
            <person name="Flick R."/>
            <person name="Denaro R."/>
            <person name="Genovese M."/>
            <person name="Albar J.P."/>
            <person name="Reva O.N."/>
            <person name="Martinez-Gomariz M."/>
            <person name="Tran H."/>
            <person name="Ferrer M."/>
            <person name="Savchenko A."/>
            <person name="Yakunin A.F."/>
            <person name="Yakimov M.M."/>
            <person name="Golyshina O.V."/>
            <person name="Reinhardt R."/>
            <person name="Golyshin P.N."/>
        </authorList>
    </citation>
    <scope>NUCLEOTIDE SEQUENCE [LARGE SCALE GENOMIC DNA]</scope>
</reference>